<dbReference type="Gene3D" id="3.40.640.10">
    <property type="entry name" value="Type I PLP-dependent aspartate aminotransferase-like (Major domain)"/>
    <property type="match status" value="1"/>
</dbReference>
<reference evidence="2" key="1">
    <citation type="submission" date="2021-12" db="EMBL/GenBank/DDBJ databases">
        <authorList>
            <person name="Criscuolo A."/>
        </authorList>
    </citation>
    <scope>NUCLEOTIDE SEQUENCE</scope>
    <source>
        <strain evidence="2">CIP111894</strain>
    </source>
</reference>
<dbReference type="InterPro" id="IPR004839">
    <property type="entry name" value="Aminotransferase_I/II_large"/>
</dbReference>
<evidence type="ECO:0000313" key="3">
    <source>
        <dbReference type="Proteomes" id="UP000838749"/>
    </source>
</evidence>
<dbReference type="EMBL" id="CAKMAB010000014">
    <property type="protein sequence ID" value="CAH1056834.1"/>
    <property type="molecule type" value="Genomic_DNA"/>
</dbReference>
<sequence>MSRSTVQIVYEELLARGYTVTSRRGGTRVNNWNQFTGKRKEDTTPLVLQIPELPLLVDQSQQWFRSKDNRESAIDFSPYQPYVDTQFQETWRKSYLNASSELNVSSWSYGDAYGFEPLRRQIQRYLSLERGIHVQTNQILLTSGAQHSIDLIAQTLLTKGDIVTVEDPGYPVAWMTMKYRQMKIAPVPVDEYGLVVKKVPSKAKLILVTPAHQCAVGVMLSEPRRQQLLHKAAQQRAWIIEDDYDSEFRYRGDPMPTLFSQLPQNCFYLMSFSKLTAPGI</sequence>
<dbReference type="PANTHER" id="PTHR46577">
    <property type="entry name" value="HTH-TYPE TRANSCRIPTIONAL REGULATORY PROTEIN GABR"/>
    <property type="match status" value="1"/>
</dbReference>
<proteinExistence type="predicted"/>
<dbReference type="InterPro" id="IPR015421">
    <property type="entry name" value="PyrdxlP-dep_Trfase_major"/>
</dbReference>
<dbReference type="Pfam" id="PF00155">
    <property type="entry name" value="Aminotran_1_2"/>
    <property type="match status" value="1"/>
</dbReference>
<dbReference type="InterPro" id="IPR051446">
    <property type="entry name" value="HTH_trans_reg/aminotransferase"/>
</dbReference>
<organism evidence="2 3">
    <name type="scientific">Paenibacillus pseudetheri</name>
    <dbReference type="NCBI Taxonomy" id="2897682"/>
    <lineage>
        <taxon>Bacteria</taxon>
        <taxon>Bacillati</taxon>
        <taxon>Bacillota</taxon>
        <taxon>Bacilli</taxon>
        <taxon>Bacillales</taxon>
        <taxon>Paenibacillaceae</taxon>
        <taxon>Paenibacillus</taxon>
    </lineage>
</organism>
<dbReference type="Proteomes" id="UP000838749">
    <property type="component" value="Unassembled WGS sequence"/>
</dbReference>
<comment type="caution">
    <text evidence="2">The sequence shown here is derived from an EMBL/GenBank/DDBJ whole genome shotgun (WGS) entry which is preliminary data.</text>
</comment>
<evidence type="ECO:0000259" key="1">
    <source>
        <dbReference type="Pfam" id="PF00155"/>
    </source>
</evidence>
<dbReference type="PANTHER" id="PTHR46577:SF1">
    <property type="entry name" value="HTH-TYPE TRANSCRIPTIONAL REGULATORY PROTEIN GABR"/>
    <property type="match status" value="1"/>
</dbReference>
<dbReference type="CDD" id="cd00609">
    <property type="entry name" value="AAT_like"/>
    <property type="match status" value="1"/>
</dbReference>
<gene>
    <name evidence="2" type="primary">gabR_1</name>
    <name evidence="2" type="ORF">PAECIP111894_02989</name>
</gene>
<accession>A0ABM9BE03</accession>
<keyword evidence="3" id="KW-1185">Reference proteome</keyword>
<name>A0ABM9BE03_9BACL</name>
<dbReference type="SUPFAM" id="SSF53383">
    <property type="entry name" value="PLP-dependent transferases"/>
    <property type="match status" value="1"/>
</dbReference>
<feature type="domain" description="Aminotransferase class I/classII large" evidence="1">
    <location>
        <begin position="106"/>
        <end position="274"/>
    </location>
</feature>
<evidence type="ECO:0000313" key="2">
    <source>
        <dbReference type="EMBL" id="CAH1056834.1"/>
    </source>
</evidence>
<dbReference type="InterPro" id="IPR015424">
    <property type="entry name" value="PyrdxlP-dep_Trfase"/>
</dbReference>
<protein>
    <submittedName>
        <fullName evidence="2">HTH-type transcriptional regulatory protein GabR</fullName>
    </submittedName>
</protein>